<evidence type="ECO:0000313" key="1">
    <source>
        <dbReference type="EMBL" id="KAI0092211.1"/>
    </source>
</evidence>
<reference evidence="1" key="1">
    <citation type="journal article" date="2021" name="Environ. Microbiol.">
        <title>Gene family expansions and transcriptome signatures uncover fungal adaptations to wood decay.</title>
        <authorList>
            <person name="Hage H."/>
            <person name="Miyauchi S."/>
            <person name="Viragh M."/>
            <person name="Drula E."/>
            <person name="Min B."/>
            <person name="Chaduli D."/>
            <person name="Navarro D."/>
            <person name="Favel A."/>
            <person name="Norest M."/>
            <person name="Lesage-Meessen L."/>
            <person name="Balint B."/>
            <person name="Merenyi Z."/>
            <person name="de Eugenio L."/>
            <person name="Morin E."/>
            <person name="Martinez A.T."/>
            <person name="Baldrian P."/>
            <person name="Stursova M."/>
            <person name="Martinez M.J."/>
            <person name="Novotny C."/>
            <person name="Magnuson J.K."/>
            <person name="Spatafora J.W."/>
            <person name="Maurice S."/>
            <person name="Pangilinan J."/>
            <person name="Andreopoulos W."/>
            <person name="LaButti K."/>
            <person name="Hundley H."/>
            <person name="Na H."/>
            <person name="Kuo A."/>
            <person name="Barry K."/>
            <person name="Lipzen A."/>
            <person name="Henrissat B."/>
            <person name="Riley R."/>
            <person name="Ahrendt S."/>
            <person name="Nagy L.G."/>
            <person name="Grigoriev I.V."/>
            <person name="Martin F."/>
            <person name="Rosso M.N."/>
        </authorList>
    </citation>
    <scope>NUCLEOTIDE SEQUENCE</scope>
    <source>
        <strain evidence="1">CBS 384.51</strain>
    </source>
</reference>
<comment type="caution">
    <text evidence="1">The sequence shown here is derived from an EMBL/GenBank/DDBJ whole genome shotgun (WGS) entry which is preliminary data.</text>
</comment>
<dbReference type="Proteomes" id="UP001055072">
    <property type="component" value="Unassembled WGS sequence"/>
</dbReference>
<gene>
    <name evidence="1" type="ORF">BDY19DRAFT_903923</name>
</gene>
<accession>A0ACB8UD84</accession>
<evidence type="ECO:0000313" key="2">
    <source>
        <dbReference type="Proteomes" id="UP001055072"/>
    </source>
</evidence>
<name>A0ACB8UD84_9APHY</name>
<dbReference type="EMBL" id="MU274904">
    <property type="protein sequence ID" value="KAI0092211.1"/>
    <property type="molecule type" value="Genomic_DNA"/>
</dbReference>
<protein>
    <submittedName>
        <fullName evidence="1">Uncharacterized protein</fullName>
    </submittedName>
</protein>
<keyword evidence="2" id="KW-1185">Reference proteome</keyword>
<proteinExistence type="predicted"/>
<sequence length="185" mass="20870">MNGGKPTLPTSARDPRYFPPLTITNMERTNLPSPPTQLSPYVPPPSQVSQRKSEDNTSLIAHVAREGEVSSIREHWFLANMTLPLSRRKHEGGANPKNLPHSELVYSHRHRRRHKSVEVIMTTTHKPVREDTFNLLSATTAGLDGDQTKRGYTRQDPETQPSPQKRSGNDERNMNKTMTTISPQS</sequence>
<organism evidence="1 2">
    <name type="scientific">Irpex rosettiformis</name>
    <dbReference type="NCBI Taxonomy" id="378272"/>
    <lineage>
        <taxon>Eukaryota</taxon>
        <taxon>Fungi</taxon>
        <taxon>Dikarya</taxon>
        <taxon>Basidiomycota</taxon>
        <taxon>Agaricomycotina</taxon>
        <taxon>Agaricomycetes</taxon>
        <taxon>Polyporales</taxon>
        <taxon>Irpicaceae</taxon>
        <taxon>Irpex</taxon>
    </lineage>
</organism>